<keyword evidence="6" id="KW-0378">Hydrolase</keyword>
<dbReference type="InterPro" id="IPR050491">
    <property type="entry name" value="AmpC-like"/>
</dbReference>
<organism evidence="6 7">
    <name type="scientific">Pedobacter rhodius</name>
    <dbReference type="NCBI Taxonomy" id="3004098"/>
    <lineage>
        <taxon>Bacteria</taxon>
        <taxon>Pseudomonadati</taxon>
        <taxon>Bacteroidota</taxon>
        <taxon>Sphingobacteriia</taxon>
        <taxon>Sphingobacteriales</taxon>
        <taxon>Sphingobacteriaceae</taxon>
        <taxon>Pedobacter</taxon>
    </lineage>
</organism>
<dbReference type="Pfam" id="PF00144">
    <property type="entry name" value="Beta-lactamase"/>
    <property type="match status" value="1"/>
</dbReference>
<keyword evidence="1" id="KW-0677">Repeat</keyword>
<dbReference type="InterPro" id="IPR001466">
    <property type="entry name" value="Beta-lactam-related"/>
</dbReference>
<evidence type="ECO:0000256" key="1">
    <source>
        <dbReference type="ARBA" id="ARBA00022737"/>
    </source>
</evidence>
<proteinExistence type="predicted"/>
<dbReference type="InterPro" id="IPR019734">
    <property type="entry name" value="TPR_rpt"/>
</dbReference>
<feature type="repeat" description="TPR" evidence="3">
    <location>
        <begin position="555"/>
        <end position="588"/>
    </location>
</feature>
<dbReference type="SUPFAM" id="SSF48452">
    <property type="entry name" value="TPR-like"/>
    <property type="match status" value="1"/>
</dbReference>
<dbReference type="RefSeq" id="WP_269413750.1">
    <property type="nucleotide sequence ID" value="NZ_JAPWGL010000001.1"/>
</dbReference>
<feature type="chain" id="PRO_5045092841" evidence="4">
    <location>
        <begin position="19"/>
        <end position="600"/>
    </location>
</feature>
<evidence type="ECO:0000256" key="2">
    <source>
        <dbReference type="ARBA" id="ARBA00022803"/>
    </source>
</evidence>
<dbReference type="Pfam" id="PF07719">
    <property type="entry name" value="TPR_2"/>
    <property type="match status" value="1"/>
</dbReference>
<dbReference type="Gene3D" id="1.25.40.10">
    <property type="entry name" value="Tetratricopeptide repeat domain"/>
    <property type="match status" value="1"/>
</dbReference>
<dbReference type="InterPro" id="IPR013105">
    <property type="entry name" value="TPR_2"/>
</dbReference>
<comment type="caution">
    <text evidence="6">The sequence shown here is derived from an EMBL/GenBank/DDBJ whole genome shotgun (WGS) entry which is preliminary data.</text>
</comment>
<dbReference type="EMBL" id="JAPWGL010000001">
    <property type="protein sequence ID" value="MCZ4221919.1"/>
    <property type="molecule type" value="Genomic_DNA"/>
</dbReference>
<evidence type="ECO:0000313" key="7">
    <source>
        <dbReference type="Proteomes" id="UP001144341"/>
    </source>
</evidence>
<keyword evidence="2 3" id="KW-0802">TPR repeat</keyword>
<dbReference type="GO" id="GO:0016787">
    <property type="term" value="F:hydrolase activity"/>
    <property type="evidence" value="ECO:0007669"/>
    <property type="project" value="UniProtKB-KW"/>
</dbReference>
<dbReference type="PANTHER" id="PTHR46825">
    <property type="entry name" value="D-ALANYL-D-ALANINE-CARBOXYPEPTIDASE/ENDOPEPTIDASE AMPH"/>
    <property type="match status" value="1"/>
</dbReference>
<reference evidence="6" key="1">
    <citation type="submission" date="2022-12" db="EMBL/GenBank/DDBJ databases">
        <title>Genome sequence of SJ11.</title>
        <authorList>
            <person name="Woo H."/>
        </authorList>
    </citation>
    <scope>NUCLEOTIDE SEQUENCE</scope>
    <source>
        <strain evidence="6">SJ11</strain>
    </source>
</reference>
<dbReference type="SUPFAM" id="SSF56601">
    <property type="entry name" value="beta-lactamase/transpeptidase-like"/>
    <property type="match status" value="1"/>
</dbReference>
<dbReference type="InterPro" id="IPR012338">
    <property type="entry name" value="Beta-lactam/transpept-like"/>
</dbReference>
<evidence type="ECO:0000259" key="5">
    <source>
        <dbReference type="Pfam" id="PF00144"/>
    </source>
</evidence>
<name>A0ABT4KSL6_9SPHI</name>
<dbReference type="PROSITE" id="PS50293">
    <property type="entry name" value="TPR_REGION"/>
    <property type="match status" value="1"/>
</dbReference>
<gene>
    <name evidence="6" type="ORF">O0931_01260</name>
</gene>
<feature type="signal peptide" evidence="4">
    <location>
        <begin position="1"/>
        <end position="18"/>
    </location>
</feature>
<dbReference type="PROSITE" id="PS50005">
    <property type="entry name" value="TPR"/>
    <property type="match status" value="1"/>
</dbReference>
<dbReference type="PANTHER" id="PTHR46825:SF12">
    <property type="entry name" value="PENICILLIN-BINDING PROTEIN 4"/>
    <property type="match status" value="1"/>
</dbReference>
<sequence length="600" mass="67655">MKKIIWFLLMLIAGQVYAQNMSLSNRIKAVENSLIPFVPVKGFEGWTITDRMKYYKVPGVSIAVIKDYKIDWAKGYGLADTTQKTPVTTETMFSAGSISKFLMAVTALKMVENGEIELEKPINNYLSSWKIQENDFTKKTPVTLRMLLSHSAGTSQSSYFGFTPSQPLPTLVEILNGDKIAGTRPVVVNSEPNKEFRYSGGGSMIAQLALMDVAKKSFSMLTQNLLFDKLGMKNSTFEQPVPAKFTSQSSWAYSSASWFKGMPYVYPQQAAAGLYTTPTDLAKFFIDIQKSYNGKGKILSQATTRRMLTAQQNVSDGSYKEQIGIGPFLIQRTDNKSAEGVYFEFTGVNAGFLAYGIAGITSGNGVVIMLNSGDDVNGLGKEIRRAVAKAYHWTNFLPAELNPIKLPDEELEKLVGRYRMSTDEVVYLRKEKNYLVENINEGNDIYCFPVANDTIVFTDYNIKGFFKRNDKGEVTGLQNIYQEKPMPKMKDDEFSPTEYLKLKRYDEAKKAIGSMKMNEYKITYFAYELMNKKPLDMAAVKTVLDVALEQHANSSIVYSRWGDYYLKYNDKPNAIKSYQKALELDPNDEQTKEILNILKK</sequence>
<evidence type="ECO:0000256" key="4">
    <source>
        <dbReference type="SAM" id="SignalP"/>
    </source>
</evidence>
<keyword evidence="7" id="KW-1185">Reference proteome</keyword>
<dbReference type="InterPro" id="IPR011990">
    <property type="entry name" value="TPR-like_helical_dom_sf"/>
</dbReference>
<feature type="domain" description="Beta-lactamase-related" evidence="5">
    <location>
        <begin position="48"/>
        <end position="375"/>
    </location>
</feature>
<evidence type="ECO:0000256" key="3">
    <source>
        <dbReference type="PROSITE-ProRule" id="PRU00339"/>
    </source>
</evidence>
<dbReference type="Proteomes" id="UP001144341">
    <property type="component" value="Unassembled WGS sequence"/>
</dbReference>
<dbReference type="Gene3D" id="3.40.710.10">
    <property type="entry name" value="DD-peptidase/beta-lactamase superfamily"/>
    <property type="match status" value="1"/>
</dbReference>
<dbReference type="SMART" id="SM00028">
    <property type="entry name" value="TPR"/>
    <property type="match status" value="1"/>
</dbReference>
<protein>
    <submittedName>
        <fullName evidence="6">Serine hydrolase</fullName>
    </submittedName>
</protein>
<keyword evidence="4" id="KW-0732">Signal</keyword>
<accession>A0ABT4KSL6</accession>
<evidence type="ECO:0000313" key="6">
    <source>
        <dbReference type="EMBL" id="MCZ4221919.1"/>
    </source>
</evidence>